<keyword evidence="2" id="KW-0106">Calcium</keyword>
<dbReference type="PRINTS" id="PR00450">
    <property type="entry name" value="RECOVERIN"/>
</dbReference>
<dbReference type="PANTHER" id="PTHR23056">
    <property type="entry name" value="CALCINEURIN B"/>
    <property type="match status" value="1"/>
</dbReference>
<dbReference type="SMART" id="SM00054">
    <property type="entry name" value="EFh"/>
    <property type="match status" value="3"/>
</dbReference>
<evidence type="ECO:0000313" key="4">
    <source>
        <dbReference type="EMBL" id="KAK8835584.1"/>
    </source>
</evidence>
<evidence type="ECO:0000259" key="3">
    <source>
        <dbReference type="PROSITE" id="PS50222"/>
    </source>
</evidence>
<name>A0ABR2GNV1_9EUKA</name>
<reference evidence="4 5" key="1">
    <citation type="submission" date="2024-04" db="EMBL/GenBank/DDBJ databases">
        <title>Tritrichomonas musculus Genome.</title>
        <authorList>
            <person name="Alves-Ferreira E."/>
            <person name="Grigg M."/>
            <person name="Lorenzi H."/>
            <person name="Galac M."/>
        </authorList>
    </citation>
    <scope>NUCLEOTIDE SEQUENCE [LARGE SCALE GENOMIC DNA]</scope>
    <source>
        <strain evidence="4 5">EAF2021</strain>
    </source>
</reference>
<evidence type="ECO:0000256" key="1">
    <source>
        <dbReference type="ARBA" id="ARBA00022737"/>
    </source>
</evidence>
<keyword evidence="5" id="KW-1185">Reference proteome</keyword>
<dbReference type="PROSITE" id="PS00018">
    <property type="entry name" value="EF_HAND_1"/>
    <property type="match status" value="2"/>
</dbReference>
<sequence length="196" mass="21939">MGNQSSKTERKKGPYTKNDFSKLSDQVYFTPEEINILYKKFKSLSNSQIADNLIDIHEFQAALGLNSTAFTQRIFAAFDKDGSTEIDFFEFIKGLSALSPKATIEEKAKFCFDVYDIDKNGYIEKDELKNVLSSSLSGNTMIQISPEQQISIINATFKKMDENGDGQISLEEFTSAAKKNPSILACVNLNIESLLK</sequence>
<protein>
    <recommendedName>
        <fullName evidence="3">EF-hand domain-containing protein</fullName>
    </recommendedName>
</protein>
<keyword evidence="1" id="KW-0677">Repeat</keyword>
<organism evidence="4 5">
    <name type="scientific">Tritrichomonas musculus</name>
    <dbReference type="NCBI Taxonomy" id="1915356"/>
    <lineage>
        <taxon>Eukaryota</taxon>
        <taxon>Metamonada</taxon>
        <taxon>Parabasalia</taxon>
        <taxon>Tritrichomonadida</taxon>
        <taxon>Tritrichomonadidae</taxon>
        <taxon>Tritrichomonas</taxon>
    </lineage>
</organism>
<comment type="caution">
    <text evidence="4">The sequence shown here is derived from an EMBL/GenBank/DDBJ whole genome shotgun (WGS) entry which is preliminary data.</text>
</comment>
<dbReference type="Proteomes" id="UP001470230">
    <property type="component" value="Unassembled WGS sequence"/>
</dbReference>
<proteinExistence type="predicted"/>
<dbReference type="InterPro" id="IPR018247">
    <property type="entry name" value="EF_Hand_1_Ca_BS"/>
</dbReference>
<feature type="domain" description="EF-hand" evidence="3">
    <location>
        <begin position="103"/>
        <end position="138"/>
    </location>
</feature>
<dbReference type="InterPro" id="IPR045198">
    <property type="entry name" value="CNBL1-10"/>
</dbReference>
<dbReference type="SUPFAM" id="SSF47473">
    <property type="entry name" value="EF-hand"/>
    <property type="match status" value="1"/>
</dbReference>
<accession>A0ABR2GNV1</accession>
<evidence type="ECO:0000313" key="5">
    <source>
        <dbReference type="Proteomes" id="UP001470230"/>
    </source>
</evidence>
<dbReference type="PANTHER" id="PTHR23056:SF110">
    <property type="entry name" value="CALMODULIN"/>
    <property type="match status" value="1"/>
</dbReference>
<dbReference type="Gene3D" id="1.10.238.10">
    <property type="entry name" value="EF-hand"/>
    <property type="match status" value="1"/>
</dbReference>
<dbReference type="InterPro" id="IPR011992">
    <property type="entry name" value="EF-hand-dom_pair"/>
</dbReference>
<gene>
    <name evidence="4" type="ORF">M9Y10_042470</name>
</gene>
<evidence type="ECO:0000256" key="2">
    <source>
        <dbReference type="ARBA" id="ARBA00022837"/>
    </source>
</evidence>
<dbReference type="Pfam" id="PF13499">
    <property type="entry name" value="EF-hand_7"/>
    <property type="match status" value="1"/>
</dbReference>
<feature type="domain" description="EF-hand" evidence="3">
    <location>
        <begin position="66"/>
        <end position="101"/>
    </location>
</feature>
<dbReference type="EMBL" id="JAPFFF010000079">
    <property type="protein sequence ID" value="KAK8835584.1"/>
    <property type="molecule type" value="Genomic_DNA"/>
</dbReference>
<dbReference type="CDD" id="cd00051">
    <property type="entry name" value="EFh"/>
    <property type="match status" value="2"/>
</dbReference>
<dbReference type="InterPro" id="IPR002048">
    <property type="entry name" value="EF_hand_dom"/>
</dbReference>
<feature type="domain" description="EF-hand" evidence="3">
    <location>
        <begin position="148"/>
        <end position="183"/>
    </location>
</feature>
<dbReference type="PROSITE" id="PS50222">
    <property type="entry name" value="EF_HAND_2"/>
    <property type="match status" value="3"/>
</dbReference>